<evidence type="ECO:0000256" key="7">
    <source>
        <dbReference type="ARBA" id="ARBA00022786"/>
    </source>
</evidence>
<keyword evidence="6" id="KW-0808">Transferase</keyword>
<dbReference type="Pfam" id="PF04564">
    <property type="entry name" value="U-box"/>
    <property type="match status" value="1"/>
</dbReference>
<evidence type="ECO:0000259" key="10">
    <source>
        <dbReference type="PROSITE" id="PS51698"/>
    </source>
</evidence>
<name>A0ABQ7J8S9_9APIC</name>
<evidence type="ECO:0000313" key="11">
    <source>
        <dbReference type="EMBL" id="KAF8820400.1"/>
    </source>
</evidence>
<dbReference type="Pfam" id="PF10408">
    <property type="entry name" value="Ufd2P_core"/>
    <property type="match status" value="1"/>
</dbReference>
<dbReference type="InterPro" id="IPR003613">
    <property type="entry name" value="Ubox_domain"/>
</dbReference>
<keyword evidence="8" id="KW-0539">Nucleus</keyword>
<evidence type="ECO:0000256" key="1">
    <source>
        <dbReference type="ARBA" id="ARBA00004123"/>
    </source>
</evidence>
<dbReference type="InterPro" id="IPR019474">
    <property type="entry name" value="Ub_conjug_fac_E4_core"/>
</dbReference>
<evidence type="ECO:0000256" key="2">
    <source>
        <dbReference type="ARBA" id="ARBA00004496"/>
    </source>
</evidence>
<sequence length="1039" mass="119058">MEKPVVQEFLSTKVHAALRYILKAALQKSEIQSESSGIVHLANLEEEFRLRQSGNPKMCIDDLGLLIMERIKLMRENAFIEGLPYFLESYRRCMRQDAVGSTFPKIIVEAIPKIKQELINYASLLVICPEIYEIEGNETQKSKMLFTFLQKGVNAAFFNKLIDCLEENQSNVSMELFSPVVGLINEESSQETFKSYSGAPLKALTLLVNNKRTAKAVVLHPSFLLLAALPSTWEFSHSRVGMQLQLHSLIGRLFSLTPIDAGNTWPEKERFSTSLFSSPTILRDYLHSTFQTHRASLNRIIEGTAELLKTLCISTGEHRDRIVLLFGMLLNSNHRRATLGHRSSMRQTPETFDTTYHFLLRSEQENTFGVYLNAFWTLLLLTEPIKLEKLERINYFFPMQNDSTSTFLLGNITKLAKLGDEEAVAAAVEFRKKNEEARKSPNFSTQIFWLTFRGLAIFFNPAMTEFKKVINQLSSSEESQHSQPPNPSHIKTRGEIFTWELVLLNPRFINVFVHFLHLLFTFLLRAIYFFTNDGISTEKMETRFDATRAKLLSLVYNNCTSSTAFLGEGSCPVSPQFAVLPAQFVDDLLETLQNIITLHRISKSLNTNEMDPLKAIDCELMSAFCFTLMMNPNSFRNVHSRCDGARLLAALYTEGALNNYFASSSPLRRVFISACTFSFIDSQKANFYYRLQFRLPIVEVFLKILVEEEDRKHFNALIKEQPDMYVHLIHLLLNDVSDLVEDAMNSLSEIRKRELSSSTSSHEVLGGTTEATRVEAPQRNPQNDVEEIEEDEESDDDEPPEDSPFTTLQQKTRQVVTLGYQTCLLLWNFTKYFGESIVEKTALVPHMITCLDCCLDHLVGPKCLQLKVRNFDEYNFNPKLWLSKVCETYVYLVMADKAADGETIFREIIQDGRFFQLSTFKKAHRVLRREGLISFSLLKQFNALLSSLFQLQNEDQIDEDDIPDEYLDPIMQEIMMDPVKLPSSNVVMDRKHIERHLMSDSSDPFNRLPLKKEDLVTASKLKNEILSYIASKRGNKKSN</sequence>
<keyword evidence="12" id="KW-1185">Reference proteome</keyword>
<dbReference type="Gene3D" id="3.30.40.10">
    <property type="entry name" value="Zinc/RING finger domain, C3HC4 (zinc finger)"/>
    <property type="match status" value="1"/>
</dbReference>
<dbReference type="SUPFAM" id="SSF57850">
    <property type="entry name" value="RING/U-box"/>
    <property type="match status" value="1"/>
</dbReference>
<dbReference type="PANTHER" id="PTHR13931:SF2">
    <property type="entry name" value="UBIQUITIN CONJUGATION FACTOR E4 B"/>
    <property type="match status" value="1"/>
</dbReference>
<dbReference type="PANTHER" id="PTHR13931">
    <property type="entry name" value="UBIQUITINATION FACTOR E4"/>
    <property type="match status" value="1"/>
</dbReference>
<dbReference type="InterPro" id="IPR013083">
    <property type="entry name" value="Znf_RING/FYVE/PHD"/>
</dbReference>
<dbReference type="Proteomes" id="UP000823046">
    <property type="component" value="Unassembled WGS sequence"/>
</dbReference>
<comment type="caution">
    <text evidence="11">The sequence shown here is derived from an EMBL/GenBank/DDBJ whole genome shotgun (WGS) entry which is preliminary data.</text>
</comment>
<evidence type="ECO:0000256" key="6">
    <source>
        <dbReference type="ARBA" id="ARBA00022679"/>
    </source>
</evidence>
<proteinExistence type="inferred from homology"/>
<dbReference type="PROSITE" id="PS51698">
    <property type="entry name" value="U_BOX"/>
    <property type="match status" value="1"/>
</dbReference>
<reference evidence="11 12" key="1">
    <citation type="journal article" date="2020" name="bioRxiv">
        <title>Metabolic contributions of an alphaproteobacterial endosymbiont in the apicomplexan Cardiosporidium cionae.</title>
        <authorList>
            <person name="Hunter E.S."/>
            <person name="Paight C.J."/>
            <person name="Lane C.E."/>
        </authorList>
    </citation>
    <scope>NUCLEOTIDE SEQUENCE [LARGE SCALE GENOMIC DNA]</scope>
    <source>
        <strain evidence="11">ESH_2018</strain>
    </source>
</reference>
<comment type="pathway">
    <text evidence="3">Protein modification; protein ubiquitination.</text>
</comment>
<feature type="domain" description="U-box" evidence="10">
    <location>
        <begin position="961"/>
        <end position="1035"/>
    </location>
</feature>
<keyword evidence="7" id="KW-0833">Ubl conjugation pathway</keyword>
<dbReference type="EMBL" id="JADAQX010000394">
    <property type="protein sequence ID" value="KAF8820400.1"/>
    <property type="molecule type" value="Genomic_DNA"/>
</dbReference>
<comment type="subcellular location">
    <subcellularLocation>
        <location evidence="2">Cytoplasm</location>
    </subcellularLocation>
    <subcellularLocation>
        <location evidence="1">Nucleus</location>
    </subcellularLocation>
</comment>
<dbReference type="InterPro" id="IPR045132">
    <property type="entry name" value="UBE4"/>
</dbReference>
<organism evidence="11 12">
    <name type="scientific">Cardiosporidium cionae</name>
    <dbReference type="NCBI Taxonomy" id="476202"/>
    <lineage>
        <taxon>Eukaryota</taxon>
        <taxon>Sar</taxon>
        <taxon>Alveolata</taxon>
        <taxon>Apicomplexa</taxon>
        <taxon>Aconoidasida</taxon>
        <taxon>Nephromycida</taxon>
        <taxon>Cardiosporidium</taxon>
    </lineage>
</organism>
<accession>A0ABQ7J8S9</accession>
<comment type="similarity">
    <text evidence="4">Belongs to the ubiquitin conjugation factor E4 family.</text>
</comment>
<evidence type="ECO:0000256" key="3">
    <source>
        <dbReference type="ARBA" id="ARBA00004906"/>
    </source>
</evidence>
<evidence type="ECO:0000256" key="5">
    <source>
        <dbReference type="ARBA" id="ARBA00022490"/>
    </source>
</evidence>
<protein>
    <submittedName>
        <fullName evidence="11">U-box domain-containing protein</fullName>
    </submittedName>
</protein>
<evidence type="ECO:0000256" key="8">
    <source>
        <dbReference type="ARBA" id="ARBA00023242"/>
    </source>
</evidence>
<feature type="region of interest" description="Disordered" evidence="9">
    <location>
        <begin position="758"/>
        <end position="807"/>
    </location>
</feature>
<dbReference type="SMART" id="SM00504">
    <property type="entry name" value="Ubox"/>
    <property type="match status" value="1"/>
</dbReference>
<feature type="compositionally biased region" description="Acidic residues" evidence="9">
    <location>
        <begin position="784"/>
        <end position="801"/>
    </location>
</feature>
<gene>
    <name evidence="11" type="ORF">IE077_000501</name>
</gene>
<evidence type="ECO:0000313" key="12">
    <source>
        <dbReference type="Proteomes" id="UP000823046"/>
    </source>
</evidence>
<keyword evidence="5" id="KW-0963">Cytoplasm</keyword>
<evidence type="ECO:0000256" key="4">
    <source>
        <dbReference type="ARBA" id="ARBA00007434"/>
    </source>
</evidence>
<evidence type="ECO:0000256" key="9">
    <source>
        <dbReference type="SAM" id="MobiDB-lite"/>
    </source>
</evidence>